<evidence type="ECO:0000313" key="3">
    <source>
        <dbReference type="Proteomes" id="UP000247634"/>
    </source>
</evidence>
<dbReference type="AlphaFoldDB" id="A0A2U9P3W9"/>
<dbReference type="EMBL" id="CP029788">
    <property type="protein sequence ID" value="AWT43944.1"/>
    <property type="molecule type" value="Genomic_DNA"/>
</dbReference>
<dbReference type="Proteomes" id="UP000247634">
    <property type="component" value="Chromosome"/>
</dbReference>
<keyword evidence="1" id="KW-0812">Transmembrane</keyword>
<gene>
    <name evidence="2" type="ORF">DMT42_17560</name>
</gene>
<evidence type="ECO:0000313" key="2">
    <source>
        <dbReference type="EMBL" id="AWT43944.1"/>
    </source>
</evidence>
<feature type="transmembrane region" description="Helical" evidence="1">
    <location>
        <begin position="28"/>
        <end position="55"/>
    </location>
</feature>
<feature type="transmembrane region" description="Helical" evidence="1">
    <location>
        <begin position="109"/>
        <end position="129"/>
    </location>
</feature>
<protein>
    <submittedName>
        <fullName evidence="2">Uncharacterized protein</fullName>
    </submittedName>
</protein>
<dbReference type="KEGG" id="sact:DMT42_17560"/>
<evidence type="ECO:0000256" key="1">
    <source>
        <dbReference type="SAM" id="Phobius"/>
    </source>
</evidence>
<accession>A0A2U9P3W9</accession>
<name>A0A2U9P3W9_STRAS</name>
<keyword evidence="3" id="KW-1185">Reference proteome</keyword>
<keyword evidence="1" id="KW-0472">Membrane</keyword>
<reference evidence="2 3" key="1">
    <citation type="submission" date="2018-06" db="EMBL/GenBank/DDBJ databases">
        <title>The complete genome sequence of a nosiheptide producer Streptomyces actuosus ATCC 25421: deducing the ability of producing a new class III lantibiotics.</title>
        <authorList>
            <person name="Liu W."/>
            <person name="Sun F."/>
            <person name="Hu Y."/>
        </authorList>
    </citation>
    <scope>NUCLEOTIDE SEQUENCE [LARGE SCALE GENOMIC DNA]</scope>
    <source>
        <strain evidence="2 3">ATCC 25421</strain>
    </source>
</reference>
<keyword evidence="1" id="KW-1133">Transmembrane helix</keyword>
<dbReference type="RefSeq" id="WP_110628856.1">
    <property type="nucleotide sequence ID" value="NZ_CP029788.1"/>
</dbReference>
<feature type="transmembrane region" description="Helical" evidence="1">
    <location>
        <begin position="76"/>
        <end position="97"/>
    </location>
</feature>
<sequence>MSTPDLPHHPHPAAHPAFPPPTADRDPLAWIAPTVATLLLLVLGPAALLFGGLSAMATDSCGPDDCSQALETALSLIYGTLFFGSFLTFGTWLPSWVLPWTRRWSALRAWLAVASLLPPVFVLLLVFTLPQG</sequence>
<organism evidence="2 3">
    <name type="scientific">Streptomyces actuosus</name>
    <dbReference type="NCBI Taxonomy" id="1885"/>
    <lineage>
        <taxon>Bacteria</taxon>
        <taxon>Bacillati</taxon>
        <taxon>Actinomycetota</taxon>
        <taxon>Actinomycetes</taxon>
        <taxon>Kitasatosporales</taxon>
        <taxon>Streptomycetaceae</taxon>
        <taxon>Streptomyces</taxon>
    </lineage>
</organism>
<proteinExistence type="predicted"/>